<organism evidence="1 2">
    <name type="scientific">Cerrena zonata</name>
    <dbReference type="NCBI Taxonomy" id="2478898"/>
    <lineage>
        <taxon>Eukaryota</taxon>
        <taxon>Fungi</taxon>
        <taxon>Dikarya</taxon>
        <taxon>Basidiomycota</taxon>
        <taxon>Agaricomycotina</taxon>
        <taxon>Agaricomycetes</taxon>
        <taxon>Polyporales</taxon>
        <taxon>Cerrenaceae</taxon>
        <taxon>Cerrena</taxon>
    </lineage>
</organism>
<dbReference type="AlphaFoldDB" id="A0AAW0G767"/>
<proteinExistence type="predicted"/>
<evidence type="ECO:0000313" key="1">
    <source>
        <dbReference type="EMBL" id="KAK7685501.1"/>
    </source>
</evidence>
<evidence type="ECO:0000313" key="2">
    <source>
        <dbReference type="Proteomes" id="UP001385951"/>
    </source>
</evidence>
<dbReference type="Proteomes" id="UP001385951">
    <property type="component" value="Unassembled WGS sequence"/>
</dbReference>
<sequence length="113" mass="12572">MDAVNNGIHYAPPLYTGPIRPTKTHSLHIAHGMCLPYVPYTVLLRFIDIQFQLLKLAEKCVIDQILRKCSPLRLLLATPPVGNLPLHHTIPIHVPRTGLLYLRPGISNLNGGI</sequence>
<comment type="caution">
    <text evidence="1">The sequence shown here is derived from an EMBL/GenBank/DDBJ whole genome shotgun (WGS) entry which is preliminary data.</text>
</comment>
<dbReference type="EMBL" id="JASBNA010000020">
    <property type="protein sequence ID" value="KAK7685501.1"/>
    <property type="molecule type" value="Genomic_DNA"/>
</dbReference>
<accession>A0AAW0G767</accession>
<reference evidence="1 2" key="1">
    <citation type="submission" date="2022-09" db="EMBL/GenBank/DDBJ databases">
        <authorList>
            <person name="Palmer J.M."/>
        </authorList>
    </citation>
    <scope>NUCLEOTIDE SEQUENCE [LARGE SCALE GENOMIC DNA]</scope>
    <source>
        <strain evidence="1 2">DSM 7382</strain>
    </source>
</reference>
<gene>
    <name evidence="1" type="ORF">QCA50_011365</name>
</gene>
<protein>
    <submittedName>
        <fullName evidence="1">Uncharacterized protein</fullName>
    </submittedName>
</protein>
<name>A0AAW0G767_9APHY</name>
<keyword evidence="2" id="KW-1185">Reference proteome</keyword>